<accession>A0A9D1F8N5</accession>
<sequence>MKSTGIVRKVDELGRIVLPIELRRTLDIAEKDSLEIYVDGSAIVLRKYEPSCIFCNDARDITNYKGKNVCARCLKELKKI</sequence>
<dbReference type="Gene3D" id="2.10.260.10">
    <property type="match status" value="1"/>
</dbReference>
<dbReference type="InterPro" id="IPR007159">
    <property type="entry name" value="SpoVT-AbrB_dom"/>
</dbReference>
<dbReference type="NCBIfam" id="TIGR01439">
    <property type="entry name" value="lp_hng_hel_AbrB"/>
    <property type="match status" value="1"/>
</dbReference>
<dbReference type="Proteomes" id="UP000886741">
    <property type="component" value="Unassembled WGS sequence"/>
</dbReference>
<dbReference type="PROSITE" id="PS51740">
    <property type="entry name" value="SPOVT_ABRB"/>
    <property type="match status" value="1"/>
</dbReference>
<keyword evidence="1 3" id="KW-0238">DNA-binding</keyword>
<organism evidence="3 4">
    <name type="scientific">Candidatus Avoscillospira avistercoris</name>
    <dbReference type="NCBI Taxonomy" id="2840707"/>
    <lineage>
        <taxon>Bacteria</taxon>
        <taxon>Bacillati</taxon>
        <taxon>Bacillota</taxon>
        <taxon>Clostridia</taxon>
        <taxon>Eubacteriales</taxon>
        <taxon>Oscillospiraceae</taxon>
        <taxon>Oscillospiraceae incertae sedis</taxon>
        <taxon>Candidatus Avoscillospira</taxon>
    </lineage>
</organism>
<comment type="caution">
    <text evidence="3">The sequence shown here is derived from an EMBL/GenBank/DDBJ whole genome shotgun (WGS) entry which is preliminary data.</text>
</comment>
<dbReference type="SUPFAM" id="SSF89447">
    <property type="entry name" value="AbrB/MazE/MraZ-like"/>
    <property type="match status" value="1"/>
</dbReference>
<dbReference type="InterPro" id="IPR037914">
    <property type="entry name" value="SpoVT-AbrB_sf"/>
</dbReference>
<evidence type="ECO:0000313" key="4">
    <source>
        <dbReference type="Proteomes" id="UP000886741"/>
    </source>
</evidence>
<dbReference type="PANTHER" id="PTHR36432">
    <property type="match status" value="1"/>
</dbReference>
<evidence type="ECO:0000259" key="2">
    <source>
        <dbReference type="PROSITE" id="PS51740"/>
    </source>
</evidence>
<proteinExistence type="predicted"/>
<dbReference type="GO" id="GO:0003677">
    <property type="term" value="F:DNA binding"/>
    <property type="evidence" value="ECO:0007669"/>
    <property type="project" value="UniProtKB-UniRule"/>
</dbReference>
<feature type="domain" description="SpoVT-AbrB" evidence="2">
    <location>
        <begin position="5"/>
        <end position="50"/>
    </location>
</feature>
<evidence type="ECO:0000256" key="1">
    <source>
        <dbReference type="PROSITE-ProRule" id="PRU01076"/>
    </source>
</evidence>
<protein>
    <submittedName>
        <fullName evidence="3">AbrB/MazE/SpoVT family DNA-binding domain-containing protein</fullName>
    </submittedName>
</protein>
<name>A0A9D1F8N5_9FIRM</name>
<reference evidence="3" key="2">
    <citation type="journal article" date="2021" name="PeerJ">
        <title>Extensive microbial diversity within the chicken gut microbiome revealed by metagenomics and culture.</title>
        <authorList>
            <person name="Gilroy R."/>
            <person name="Ravi A."/>
            <person name="Getino M."/>
            <person name="Pursley I."/>
            <person name="Horton D.L."/>
            <person name="Alikhan N.F."/>
            <person name="Baker D."/>
            <person name="Gharbi K."/>
            <person name="Hall N."/>
            <person name="Watson M."/>
            <person name="Adriaenssens E.M."/>
            <person name="Foster-Nyarko E."/>
            <person name="Jarju S."/>
            <person name="Secka A."/>
            <person name="Antonio M."/>
            <person name="Oren A."/>
            <person name="Chaudhuri R.R."/>
            <person name="La Ragione R."/>
            <person name="Hildebrand F."/>
            <person name="Pallen M.J."/>
        </authorList>
    </citation>
    <scope>NUCLEOTIDE SEQUENCE</scope>
    <source>
        <strain evidence="3">ChiBcec16-1751</strain>
    </source>
</reference>
<dbReference type="PANTHER" id="PTHR36432:SF4">
    <property type="entry name" value="TRANSITION STATE REGULATOR ABH-RELATED"/>
    <property type="match status" value="1"/>
</dbReference>
<dbReference type="Pfam" id="PF04014">
    <property type="entry name" value="MazE_antitoxin"/>
    <property type="match status" value="1"/>
</dbReference>
<evidence type="ECO:0000313" key="3">
    <source>
        <dbReference type="EMBL" id="HIS63796.1"/>
    </source>
</evidence>
<dbReference type="EMBL" id="DVJJ01000009">
    <property type="protein sequence ID" value="HIS63796.1"/>
    <property type="molecule type" value="Genomic_DNA"/>
</dbReference>
<reference evidence="3" key="1">
    <citation type="submission" date="2020-10" db="EMBL/GenBank/DDBJ databases">
        <authorList>
            <person name="Gilroy R."/>
        </authorList>
    </citation>
    <scope>NUCLEOTIDE SEQUENCE</scope>
    <source>
        <strain evidence="3">ChiBcec16-1751</strain>
    </source>
</reference>
<gene>
    <name evidence="3" type="ORF">IAA83_00310</name>
</gene>
<dbReference type="AlphaFoldDB" id="A0A9D1F8N5"/>
<dbReference type="InterPro" id="IPR052731">
    <property type="entry name" value="B_subtilis_Trans_State_Reg"/>
</dbReference>
<dbReference type="SMART" id="SM00966">
    <property type="entry name" value="SpoVT_AbrB"/>
    <property type="match status" value="1"/>
</dbReference>